<dbReference type="GO" id="GO:0004540">
    <property type="term" value="F:RNA nuclease activity"/>
    <property type="evidence" value="ECO:0007669"/>
    <property type="project" value="InterPro"/>
</dbReference>
<evidence type="ECO:0000256" key="6">
    <source>
        <dbReference type="ARBA" id="ARBA00024207"/>
    </source>
</evidence>
<keyword evidence="3" id="KW-0540">Nuclease</keyword>
<name>A0A401IER9_APHSA</name>
<gene>
    <name evidence="8" type="ORF">AsFPU1_1162</name>
</gene>
<dbReference type="Gene3D" id="1.20.120.580">
    <property type="entry name" value="bsu32300-like"/>
    <property type="match status" value="1"/>
</dbReference>
<evidence type="ECO:0000256" key="4">
    <source>
        <dbReference type="ARBA" id="ARBA00022741"/>
    </source>
</evidence>
<dbReference type="EMBL" id="BDQK01000005">
    <property type="protein sequence ID" value="GBF79763.1"/>
    <property type="molecule type" value="Genomic_DNA"/>
</dbReference>
<evidence type="ECO:0000313" key="9">
    <source>
        <dbReference type="Proteomes" id="UP000287247"/>
    </source>
</evidence>
<dbReference type="InterPro" id="IPR008201">
    <property type="entry name" value="HepT-like"/>
</dbReference>
<dbReference type="Gene3D" id="3.30.460.10">
    <property type="entry name" value="Beta Polymerase, domain 2"/>
    <property type="match status" value="1"/>
</dbReference>
<keyword evidence="2" id="KW-1277">Toxin-antitoxin system</keyword>
<dbReference type="GO" id="GO:0016787">
    <property type="term" value="F:hydrolase activity"/>
    <property type="evidence" value="ECO:0007669"/>
    <property type="project" value="UniProtKB-KW"/>
</dbReference>
<dbReference type="GO" id="GO:0000166">
    <property type="term" value="F:nucleotide binding"/>
    <property type="evidence" value="ECO:0007669"/>
    <property type="project" value="UniProtKB-KW"/>
</dbReference>
<dbReference type="Pfam" id="PF18765">
    <property type="entry name" value="Polbeta"/>
    <property type="match status" value="1"/>
</dbReference>
<evidence type="ECO:0000256" key="2">
    <source>
        <dbReference type="ARBA" id="ARBA00022649"/>
    </source>
</evidence>
<evidence type="ECO:0000313" key="8">
    <source>
        <dbReference type="EMBL" id="GBF79763.1"/>
    </source>
</evidence>
<dbReference type="InterPro" id="IPR037038">
    <property type="entry name" value="HepT-like_sf"/>
</dbReference>
<protein>
    <submittedName>
        <fullName evidence="8">DNA polymerase beta domain-containing protein region</fullName>
    </submittedName>
</protein>
<dbReference type="Pfam" id="PF01934">
    <property type="entry name" value="HepT-like"/>
    <property type="match status" value="1"/>
</dbReference>
<dbReference type="InterPro" id="IPR051813">
    <property type="entry name" value="HepT_RNase_toxin"/>
</dbReference>
<comment type="similarity">
    <text evidence="6">Belongs to the HepT RNase toxin family.</text>
</comment>
<feature type="domain" description="Polymerase beta nucleotidyltransferase" evidence="7">
    <location>
        <begin position="20"/>
        <end position="114"/>
    </location>
</feature>
<evidence type="ECO:0000256" key="3">
    <source>
        <dbReference type="ARBA" id="ARBA00022722"/>
    </source>
</evidence>
<comment type="caution">
    <text evidence="8">The sequence shown here is derived from an EMBL/GenBank/DDBJ whole genome shotgun (WGS) entry which is preliminary data.</text>
</comment>
<keyword evidence="4" id="KW-0547">Nucleotide-binding</keyword>
<dbReference type="AlphaFoldDB" id="A0A401IER9"/>
<dbReference type="PANTHER" id="PTHR34139:SF1">
    <property type="entry name" value="RNASE MJ1380-RELATED"/>
    <property type="match status" value="1"/>
</dbReference>
<evidence type="ECO:0000259" key="7">
    <source>
        <dbReference type="Pfam" id="PF18765"/>
    </source>
</evidence>
<keyword evidence="5" id="KW-0378">Hydrolase</keyword>
<dbReference type="SUPFAM" id="SSF81301">
    <property type="entry name" value="Nucleotidyltransferase"/>
    <property type="match status" value="1"/>
</dbReference>
<accession>A0A401IER9</accession>
<keyword evidence="9" id="KW-1185">Reference proteome</keyword>
<reference evidence="9" key="1">
    <citation type="submission" date="2017-05" db="EMBL/GenBank/DDBJ databases">
        <title>Physiological properties and genetic analysis related to exopolysaccharide production of fresh-water unicellular cyanobacterium Aphanothece sacrum, Suizenji Nori, that has been cultured as a food source in Japan.</title>
        <authorList>
            <person name="Kanesaki Y."/>
            <person name="Yoshikawa S."/>
            <person name="Ohki K."/>
        </authorList>
    </citation>
    <scope>NUCLEOTIDE SEQUENCE [LARGE SCALE GENOMIC DNA]</scope>
    <source>
        <strain evidence="9">FPU1</strain>
    </source>
</reference>
<dbReference type="CDD" id="cd05403">
    <property type="entry name" value="NT_KNTase_like"/>
    <property type="match status" value="1"/>
</dbReference>
<evidence type="ECO:0000256" key="1">
    <source>
        <dbReference type="ARBA" id="ARBA00022553"/>
    </source>
</evidence>
<dbReference type="InterPro" id="IPR041633">
    <property type="entry name" value="Polbeta"/>
</dbReference>
<dbReference type="GO" id="GO:0110001">
    <property type="term" value="C:toxin-antitoxin complex"/>
    <property type="evidence" value="ECO:0007669"/>
    <property type="project" value="InterPro"/>
</dbReference>
<sequence length="251" mass="29238">MSVIIKIMAYSTVKILLPQEQIIDFCQHWQIRELSLFGSILRSDFGDDSDVDILVSFATQTNYNIFDILKMQEELEEIFQRKIDLIDKETIEKSPNWLRRQEILGTAKNIFISDNNPDKLTALDINVNDKLNSQKSMSRDLATLLDIARFARNIITISQDITQNDLENDIIKQSAILYQIAILEEAVKRLSPEFRQQHPHVPWKRIAGMRDILTHKYDQINLEIVGDVMNNRIPEFLAMIEPLLPTEEKER</sequence>
<evidence type="ECO:0000256" key="5">
    <source>
        <dbReference type="ARBA" id="ARBA00022801"/>
    </source>
</evidence>
<dbReference type="PANTHER" id="PTHR34139">
    <property type="entry name" value="UPF0331 PROTEIN MJ0127"/>
    <property type="match status" value="1"/>
</dbReference>
<organism evidence="8 9">
    <name type="scientific">Aphanothece sacrum FPU1</name>
    <dbReference type="NCBI Taxonomy" id="1920663"/>
    <lineage>
        <taxon>Bacteria</taxon>
        <taxon>Bacillati</taxon>
        <taxon>Cyanobacteriota</taxon>
        <taxon>Cyanophyceae</taxon>
        <taxon>Oscillatoriophycideae</taxon>
        <taxon>Chroococcales</taxon>
        <taxon>Aphanothecaceae</taxon>
        <taxon>Aphanothece</taxon>
    </lineage>
</organism>
<dbReference type="InterPro" id="IPR043519">
    <property type="entry name" value="NT_sf"/>
</dbReference>
<keyword evidence="1" id="KW-0597">Phosphoprotein</keyword>
<dbReference type="Proteomes" id="UP000287247">
    <property type="component" value="Unassembled WGS sequence"/>
</dbReference>
<proteinExistence type="inferred from homology"/>